<feature type="domain" description="AB hydrolase-1" evidence="1">
    <location>
        <begin position="48"/>
        <end position="283"/>
    </location>
</feature>
<reference evidence="2" key="1">
    <citation type="submission" date="2021-01" db="EMBL/GenBank/DDBJ databases">
        <title>Ramlibacter sp. strain AW1 16S ribosomal RNA gene Genome sequencing and assembly.</title>
        <authorList>
            <person name="Kang M."/>
        </authorList>
    </citation>
    <scope>NUCLEOTIDE SEQUENCE</scope>
    <source>
        <strain evidence="2">AW1</strain>
    </source>
</reference>
<dbReference type="AlphaFoldDB" id="A0A937D1M4"/>
<dbReference type="PANTHER" id="PTHR43798">
    <property type="entry name" value="MONOACYLGLYCEROL LIPASE"/>
    <property type="match status" value="1"/>
</dbReference>
<dbReference type="Proteomes" id="UP000613011">
    <property type="component" value="Unassembled WGS sequence"/>
</dbReference>
<dbReference type="Pfam" id="PF12697">
    <property type="entry name" value="Abhydrolase_6"/>
    <property type="match status" value="1"/>
</dbReference>
<name>A0A937D1M4_9BURK</name>
<accession>A0A937D1M4</accession>
<comment type="caution">
    <text evidence="2">The sequence shown here is derived from an EMBL/GenBank/DDBJ whole genome shotgun (WGS) entry which is preliminary data.</text>
</comment>
<protein>
    <submittedName>
        <fullName evidence="2">Alpha/beta hydrolase</fullName>
    </submittedName>
</protein>
<dbReference type="InterPro" id="IPR000073">
    <property type="entry name" value="AB_hydrolase_1"/>
</dbReference>
<organism evidence="2 3">
    <name type="scientific">Ramlibacter aurantiacus</name>
    <dbReference type="NCBI Taxonomy" id="2801330"/>
    <lineage>
        <taxon>Bacteria</taxon>
        <taxon>Pseudomonadati</taxon>
        <taxon>Pseudomonadota</taxon>
        <taxon>Betaproteobacteria</taxon>
        <taxon>Burkholderiales</taxon>
        <taxon>Comamonadaceae</taxon>
        <taxon>Ramlibacter</taxon>
    </lineage>
</organism>
<evidence type="ECO:0000313" key="2">
    <source>
        <dbReference type="EMBL" id="MBL0420679.1"/>
    </source>
</evidence>
<dbReference type="PRINTS" id="PR00412">
    <property type="entry name" value="EPOXHYDRLASE"/>
</dbReference>
<dbReference type="InterPro" id="IPR000639">
    <property type="entry name" value="Epox_hydrolase-like"/>
</dbReference>
<sequence length="295" mass="31271">MSVMIGTTDSMPSAAELERLDADFPTRYMVLGAGTRIAFRECGSGPLVLCLHGIGSNAGSWVHVARELRHRARVLAWDMPGYGESSPVVPSMPDASHYATRLSELASRLGARDFVLTGHSLGAIVAAAAVRRFPQFAQQVRALVFVSPARGYGAAGKEAVRQKVYRDRLDSLKQLGIGGLADTRSMRLVSEGASAAHLAWVRLALAQLDEAGYRQAIELLCGADLLSDLPLPVPVRVLCGERDVVTEPAACGEVAIRCGMPLELIVGAGHASPVERPQAVAAAISQMAGSEPQRP</sequence>
<keyword evidence="3" id="KW-1185">Reference proteome</keyword>
<proteinExistence type="predicted"/>
<evidence type="ECO:0000313" key="3">
    <source>
        <dbReference type="Proteomes" id="UP000613011"/>
    </source>
</evidence>
<dbReference type="GO" id="GO:0016787">
    <property type="term" value="F:hydrolase activity"/>
    <property type="evidence" value="ECO:0007669"/>
    <property type="project" value="UniProtKB-KW"/>
</dbReference>
<gene>
    <name evidence="2" type="ORF">JI739_10020</name>
</gene>
<dbReference type="InterPro" id="IPR029058">
    <property type="entry name" value="AB_hydrolase_fold"/>
</dbReference>
<dbReference type="InterPro" id="IPR050266">
    <property type="entry name" value="AB_hydrolase_sf"/>
</dbReference>
<dbReference type="Gene3D" id="3.40.50.1820">
    <property type="entry name" value="alpha/beta hydrolase"/>
    <property type="match status" value="1"/>
</dbReference>
<keyword evidence="2" id="KW-0378">Hydrolase</keyword>
<dbReference type="SUPFAM" id="SSF53474">
    <property type="entry name" value="alpha/beta-Hydrolases"/>
    <property type="match status" value="1"/>
</dbReference>
<evidence type="ECO:0000259" key="1">
    <source>
        <dbReference type="Pfam" id="PF12697"/>
    </source>
</evidence>
<dbReference type="EMBL" id="JAEQNA010000003">
    <property type="protein sequence ID" value="MBL0420679.1"/>
    <property type="molecule type" value="Genomic_DNA"/>
</dbReference>